<keyword evidence="4 6" id="KW-1133">Transmembrane helix</keyword>
<name>A0A9P1IDU7_9PELO</name>
<dbReference type="GO" id="GO:0016020">
    <property type="term" value="C:membrane"/>
    <property type="evidence" value="ECO:0007669"/>
    <property type="project" value="UniProtKB-SubCell"/>
</dbReference>
<accession>A0A9P1IDU7</accession>
<protein>
    <submittedName>
        <fullName evidence="7">Uncharacterized protein</fullName>
    </submittedName>
</protein>
<evidence type="ECO:0000313" key="8">
    <source>
        <dbReference type="Proteomes" id="UP001152747"/>
    </source>
</evidence>
<keyword evidence="8" id="KW-1185">Reference proteome</keyword>
<comment type="similarity">
    <text evidence="2">Belongs to the nematode receptor-like protein sre family.</text>
</comment>
<dbReference type="AlphaFoldDB" id="A0A9P1IDU7"/>
<dbReference type="GO" id="GO:0007606">
    <property type="term" value="P:sensory perception of chemical stimulus"/>
    <property type="evidence" value="ECO:0007669"/>
    <property type="project" value="InterPro"/>
</dbReference>
<feature type="transmembrane region" description="Helical" evidence="6">
    <location>
        <begin position="262"/>
        <end position="288"/>
    </location>
</feature>
<dbReference type="OrthoDB" id="5874078at2759"/>
<reference evidence="7" key="1">
    <citation type="submission" date="2022-11" db="EMBL/GenBank/DDBJ databases">
        <authorList>
            <person name="Kikuchi T."/>
        </authorList>
    </citation>
    <scope>NUCLEOTIDE SEQUENCE</scope>
    <source>
        <strain evidence="7">PS1010</strain>
    </source>
</reference>
<keyword evidence="3 6" id="KW-0812">Transmembrane</keyword>
<gene>
    <name evidence="7" type="ORF">CAMP_LOCUS4933</name>
</gene>
<evidence type="ECO:0000256" key="2">
    <source>
        <dbReference type="ARBA" id="ARBA00006803"/>
    </source>
</evidence>
<evidence type="ECO:0000313" key="7">
    <source>
        <dbReference type="EMBL" id="CAI5442296.1"/>
    </source>
</evidence>
<dbReference type="PANTHER" id="PTHR23128">
    <property type="entry name" value="SERPENTINE RECEPTOR, CLASS E (EPSILON)-RELATED"/>
    <property type="match status" value="1"/>
</dbReference>
<dbReference type="Pfam" id="PF03125">
    <property type="entry name" value="Sre"/>
    <property type="match status" value="1"/>
</dbReference>
<feature type="transmembrane region" description="Helical" evidence="6">
    <location>
        <begin position="155"/>
        <end position="177"/>
    </location>
</feature>
<dbReference type="PANTHER" id="PTHR23128:SF145">
    <property type="entry name" value="SERPENTINE RECEPTOR, CLASS E (EPSILON)"/>
    <property type="match status" value="1"/>
</dbReference>
<evidence type="ECO:0000256" key="1">
    <source>
        <dbReference type="ARBA" id="ARBA00004141"/>
    </source>
</evidence>
<evidence type="ECO:0000256" key="4">
    <source>
        <dbReference type="ARBA" id="ARBA00022989"/>
    </source>
</evidence>
<sequence>MVLNLTSLLLFYPPIVKLKYNSIEYNLPILIDLDLPVTKFLWWVYCTELFVIFLSLVFMKWVMCMIYSIVVIHRNLRYMLIFHLIHYWIGGIARLYLLCMQMHIVTDRTSIFNMFASFGRFQFFSYAICAASGIAVERIFATYFVLDYETRNRTWIIVTCCIYLFTHANVFFTIPLTFSNIPIIYIALYFFITIILAKLITVKLYNYNLKELEKLNWKIANNRQLVYTHLDEIGVAFALSVLFSLGCILVICSLLGTDNFSGHVTVVIIDFLIAGSGIILPALCVYIVRRENASNKLKSKIRCIRRNAPEFNTVLKQSRIASISNATHTYFDELQKSWK</sequence>
<dbReference type="EMBL" id="CANHGI010000002">
    <property type="protein sequence ID" value="CAI5442296.1"/>
    <property type="molecule type" value="Genomic_DNA"/>
</dbReference>
<proteinExistence type="inferred from homology"/>
<evidence type="ECO:0000256" key="5">
    <source>
        <dbReference type="ARBA" id="ARBA00023136"/>
    </source>
</evidence>
<evidence type="ECO:0000256" key="6">
    <source>
        <dbReference type="SAM" id="Phobius"/>
    </source>
</evidence>
<feature type="transmembrane region" description="Helical" evidence="6">
    <location>
        <begin position="84"/>
        <end position="104"/>
    </location>
</feature>
<feature type="transmembrane region" description="Helical" evidence="6">
    <location>
        <begin position="42"/>
        <end position="72"/>
    </location>
</feature>
<feature type="transmembrane region" description="Helical" evidence="6">
    <location>
        <begin position="183"/>
        <end position="205"/>
    </location>
</feature>
<comment type="subcellular location">
    <subcellularLocation>
        <location evidence="1">Membrane</location>
        <topology evidence="1">Multi-pass membrane protein</topology>
    </subcellularLocation>
</comment>
<organism evidence="7 8">
    <name type="scientific">Caenorhabditis angaria</name>
    <dbReference type="NCBI Taxonomy" id="860376"/>
    <lineage>
        <taxon>Eukaryota</taxon>
        <taxon>Metazoa</taxon>
        <taxon>Ecdysozoa</taxon>
        <taxon>Nematoda</taxon>
        <taxon>Chromadorea</taxon>
        <taxon>Rhabditida</taxon>
        <taxon>Rhabditina</taxon>
        <taxon>Rhabditomorpha</taxon>
        <taxon>Rhabditoidea</taxon>
        <taxon>Rhabditidae</taxon>
        <taxon>Peloderinae</taxon>
        <taxon>Caenorhabditis</taxon>
    </lineage>
</organism>
<dbReference type="Proteomes" id="UP001152747">
    <property type="component" value="Unassembled WGS sequence"/>
</dbReference>
<feature type="transmembrane region" description="Helical" evidence="6">
    <location>
        <begin position="124"/>
        <end position="146"/>
    </location>
</feature>
<keyword evidence="5 6" id="KW-0472">Membrane</keyword>
<feature type="transmembrane region" description="Helical" evidence="6">
    <location>
        <begin position="233"/>
        <end position="256"/>
    </location>
</feature>
<dbReference type="InterPro" id="IPR004151">
    <property type="entry name" value="7TM_GPCR_serpentine_rcpt_Sre"/>
</dbReference>
<evidence type="ECO:0000256" key="3">
    <source>
        <dbReference type="ARBA" id="ARBA00022692"/>
    </source>
</evidence>
<comment type="caution">
    <text evidence="7">The sequence shown here is derived from an EMBL/GenBank/DDBJ whole genome shotgun (WGS) entry which is preliminary data.</text>
</comment>